<dbReference type="InterPro" id="IPR053879">
    <property type="entry name" value="HYDIN_VesB_CFA65-like_Ig"/>
</dbReference>
<evidence type="ECO:0008006" key="11">
    <source>
        <dbReference type="Google" id="ProtNLM"/>
    </source>
</evidence>
<evidence type="ECO:0000313" key="10">
    <source>
        <dbReference type="Proteomes" id="UP000699462"/>
    </source>
</evidence>
<sequence length="2109" mass="235473">MGKIFIGARHSYELVISNVGLIDAIFSVQPPGGAFSKCFSFEPDDGLLIPRGYQAIRVEFFCPTLLGDFDEYCAVLFDGCLQPERVRFRGTVVGPTYYFDPPLLDFGNISFGFSSEKSIKLKNTSLVPINFTIRIIAPKSEADELSEVPKPDLSQLILQTTATEPDSQLSLPGTESETWSTGTDDVDEFTIQPSSGSLNAMSQVELSVRCTPKHLGMHTYTIAVDIVGVGMGDITLPVKVASICPIVCIDPAQVNLRRCFLRHPYPIEFTLTNQSTQPARYEMLTQQMEEPNGTPERAGLHYSSPQSKGEIPPSGTCTLPVIFKAEKLGDLETAVPIVICGLKDRVMHVPVSCIGEGPVLYVEPTDLHWGTIPVLQSTPKVVKLTNESAIAASFEAKMINTESIFRAEPKAGVIPALGQLDLIVLAEPDDVCAFKDQMEIVVADAVSKRLIELTAIGQGSTIVTDPPLLATLRLGPHFSMTPLRTTFKLASKGRRQQQLIWSIEGQTARRPSQLTIKPSDEDSRWIITPYRFNINPGESMEVTLEVTCDKPQVVKRRIFCHTIIGRKGAKTLIKTVDISVNFVAPNIEFSHQELVFRVIKKPQDVLEPQTQSFTMKNNSGLELSGCLGVTHPFHLITDGSRSFSQELRLQPNESSEFHVLFDPAYEDSLHSRRVDELLFITYSEHPNRDVIRLVGEVHFPNIKFDSNAVHFGYILNHTEITKHLLMTNTSPLPVTFRWSFLVGERANIVFRRQARLPDSPLATTQRDCESISDTERANAKLGNEVEDGDEIQWENRQTQEKPITEAESPSVSDGLEEVSKQNESILPDEMKVSKDNKILAVEQESAPVETYAMNDPTDILAEKNEVLNCLIEQDNDVVPLGIEEIFDITPLYGELAAGETQSMSFVFYGHADIEASITAMCEVEGGPTYTMEISGGASYVDYYLDRTEIDFDPVRFDKPAVSELLLANTGQVEFEFSITPSDLSTEIKETVVEESLYSAFETGQLVAEPAVGYLAAGETCTIRLSYLARKPGFYEKSVQLYVAHFPPKLIILRGLADFARLNLDLPRYYAHKKCFKVPMQTAVENSFSEVTGQCREQSGPFGSDTFERIMNDLLKELHKQVIRLLQNAQDERPSDVICTCRGIKNQSAATEIMKSKNGRVDLDPVFLHDRTCVVAKAVQSALHRPLSNQCTIPDWILERVPDIGLQMEAERCHVCSLLEQRALEYASRVNTNKNIADASLATASDKSVMATTIGPKQTKGITAGNKLRLPGYVLDFGVVIFGTVTKRPVRSINTGFEPVSFRFEPQSVQRIAQCGFAPSISRIRKLPGAPDHEWADWEITFDPKGAGLSSGLVGVELIINILNGPLIPVWLQAEVVTPALSAHVNCLEFGAVQRGEARLLPVQLYNPSPVCVNWVHARYDKTVGHSTGNQPTCIGRRIGTKTLRFRTDSHPPPVFEVIPKSGILGSGEKRNIQIKFCPMEQRHHEERVIIQLTDSTERLQILCRGDGLEPQLEFDQGLIQFNPCLPFSDGEEKVITVSNPCEFPIEFYATELDQCSYEEDQILRKLGSFDEFGLMYLPPRKPGESLPPELTSFYEEYLKRLQESKDPSENVEATMKDDILSRCEVKSSNPELTCSATPTDNDGRSTPTEILVATFNNDASRMSEESRMSASVVAKDVTPISLALARHLGITVNPDGQLFASRRGIFIIVHGPLAVVRQPVIRDLSKRYQATVLSVDQIVLEALATSSTDAAERARQCCLQSGYEMVPNMVAKDLLERIVEADAKDERIEYSGEPSGQTSPLPLGPPIPRRISLTGIMPTGAPVISFAHPITEESEEQKPLMESLRNTMFSTILPDDVVVSLIEERICYGDCHKGVILDGLDSQFVENRQKVAQLVLKALHDRLYIYCVTVKAEYSSLKYLEEQMEATQVANKMADEAIRQQRVEEISEFEYSLLSEQERAQLDELRTRIRRQKRQAELELKRIRGEQEREEHEAENRRIKYERESISKKKGKKGEDKLTQPVPSAKDGIERPGGVPTRMTHQGAKSMRNDHLESSLPEKQHLLSVDRRRISKISDKRRKSGGDSLKDEAIREQTNEPEMTEEERLLYQR</sequence>
<evidence type="ECO:0000256" key="5">
    <source>
        <dbReference type="ARBA" id="ARBA00023273"/>
    </source>
</evidence>
<feature type="region of interest" description="Disordered" evidence="6">
    <location>
        <begin position="1986"/>
        <end position="2109"/>
    </location>
</feature>
<evidence type="ECO:0000256" key="6">
    <source>
        <dbReference type="SAM" id="MobiDB-lite"/>
    </source>
</evidence>
<feature type="region of interest" description="Disordered" evidence="6">
    <location>
        <begin position="761"/>
        <end position="826"/>
    </location>
</feature>
<comment type="subcellular location">
    <subcellularLocation>
        <location evidence="1">Cell projection</location>
        <location evidence="1">Cilium</location>
    </subcellularLocation>
    <subcellularLocation>
        <location evidence="2">Cytoplasm</location>
    </subcellularLocation>
</comment>
<dbReference type="Gene3D" id="2.60.40.10">
    <property type="entry name" value="Immunoglobulins"/>
    <property type="match status" value="7"/>
</dbReference>
<keyword evidence="4" id="KW-0969">Cilium</keyword>
<feature type="domain" description="Hydin adenylate kinase-like" evidence="7">
    <location>
        <begin position="1848"/>
        <end position="1880"/>
    </location>
</feature>
<dbReference type="EMBL" id="JTDF01008110">
    <property type="protein sequence ID" value="KAF8564659.1"/>
    <property type="molecule type" value="Genomic_DNA"/>
</dbReference>
<dbReference type="Pfam" id="PF17213">
    <property type="entry name" value="Hydin_ADK"/>
    <property type="match status" value="2"/>
</dbReference>
<evidence type="ECO:0000256" key="4">
    <source>
        <dbReference type="ARBA" id="ARBA00023069"/>
    </source>
</evidence>
<feature type="domain" description="Hydin adenylate kinase-like" evidence="7">
    <location>
        <begin position="1707"/>
        <end position="1771"/>
    </location>
</feature>
<keyword evidence="10" id="KW-1185">Reference proteome</keyword>
<gene>
    <name evidence="9" type="ORF">P879_04214</name>
</gene>
<feature type="compositionally biased region" description="Basic and acidic residues" evidence="6">
    <location>
        <begin position="2047"/>
        <end position="2094"/>
    </location>
</feature>
<accession>A0A8T0D9Y4</accession>
<feature type="compositionally biased region" description="Basic and acidic residues" evidence="6">
    <location>
        <begin position="1986"/>
        <end position="2018"/>
    </location>
</feature>
<dbReference type="PANTHER" id="PTHR23053">
    <property type="entry name" value="DLEC1 DELETED IN LUNG AND ESOPHAGEAL CANCER 1"/>
    <property type="match status" value="1"/>
</dbReference>
<name>A0A8T0D9Y4_9TREM</name>
<dbReference type="Proteomes" id="UP000699462">
    <property type="component" value="Unassembled WGS sequence"/>
</dbReference>
<feature type="compositionally biased region" description="Basic and acidic residues" evidence="6">
    <location>
        <begin position="766"/>
        <end position="778"/>
    </location>
</feature>
<dbReference type="Pfam" id="PF22544">
    <property type="entry name" value="HYDIN_VesB_CFA65-like_Ig"/>
    <property type="match status" value="1"/>
</dbReference>
<proteinExistence type="predicted"/>
<dbReference type="InterPro" id="IPR033768">
    <property type="entry name" value="Hydin_ADK"/>
</dbReference>
<dbReference type="OrthoDB" id="442692at2759"/>
<evidence type="ECO:0000256" key="2">
    <source>
        <dbReference type="ARBA" id="ARBA00004496"/>
    </source>
</evidence>
<dbReference type="PANTHER" id="PTHR23053:SF0">
    <property type="entry name" value="HYDROCEPHALUS-INDUCING PROTEIN HOMOLOG"/>
    <property type="match status" value="1"/>
</dbReference>
<evidence type="ECO:0000256" key="3">
    <source>
        <dbReference type="ARBA" id="ARBA00022490"/>
    </source>
</evidence>
<reference evidence="9 10" key="1">
    <citation type="submission" date="2019-07" db="EMBL/GenBank/DDBJ databases">
        <title>Annotation for the trematode Paragonimus westermani.</title>
        <authorList>
            <person name="Choi Y.-J."/>
        </authorList>
    </citation>
    <scope>NUCLEOTIDE SEQUENCE [LARGE SCALE GENOMIC DNA]</scope>
    <source>
        <strain evidence="9">180907_Pwestermani</strain>
    </source>
</reference>
<evidence type="ECO:0000256" key="1">
    <source>
        <dbReference type="ARBA" id="ARBA00004138"/>
    </source>
</evidence>
<dbReference type="GO" id="GO:0003341">
    <property type="term" value="P:cilium movement"/>
    <property type="evidence" value="ECO:0007669"/>
    <property type="project" value="TreeGrafter"/>
</dbReference>
<comment type="caution">
    <text evidence="9">The sequence shown here is derived from an EMBL/GenBank/DDBJ whole genome shotgun (WGS) entry which is preliminary data.</text>
</comment>
<keyword evidence="3" id="KW-0963">Cytoplasm</keyword>
<dbReference type="InterPro" id="IPR013783">
    <property type="entry name" value="Ig-like_fold"/>
</dbReference>
<keyword evidence="5" id="KW-0966">Cell projection</keyword>
<dbReference type="GO" id="GO:1904158">
    <property type="term" value="P:axonemal central apparatus assembly"/>
    <property type="evidence" value="ECO:0007669"/>
    <property type="project" value="TreeGrafter"/>
</dbReference>
<evidence type="ECO:0000259" key="8">
    <source>
        <dbReference type="Pfam" id="PF22544"/>
    </source>
</evidence>
<dbReference type="InterPro" id="IPR033305">
    <property type="entry name" value="Hydin-like"/>
</dbReference>
<evidence type="ECO:0000313" key="9">
    <source>
        <dbReference type="EMBL" id="KAF8564659.1"/>
    </source>
</evidence>
<protein>
    <recommendedName>
        <fullName evidence="11">Hydrocephalus-inducing protein</fullName>
    </recommendedName>
</protein>
<feature type="domain" description="HYDIN/VesB/CFA65-like Ig-like" evidence="8">
    <location>
        <begin position="1"/>
        <end position="88"/>
    </location>
</feature>
<dbReference type="GO" id="GO:0005930">
    <property type="term" value="C:axoneme"/>
    <property type="evidence" value="ECO:0007669"/>
    <property type="project" value="TreeGrafter"/>
</dbReference>
<organism evidence="9 10">
    <name type="scientific">Paragonimus westermani</name>
    <dbReference type="NCBI Taxonomy" id="34504"/>
    <lineage>
        <taxon>Eukaryota</taxon>
        <taxon>Metazoa</taxon>
        <taxon>Spiralia</taxon>
        <taxon>Lophotrochozoa</taxon>
        <taxon>Platyhelminthes</taxon>
        <taxon>Trematoda</taxon>
        <taxon>Digenea</taxon>
        <taxon>Plagiorchiida</taxon>
        <taxon>Troglotremata</taxon>
        <taxon>Troglotrematidae</taxon>
        <taxon>Paragonimus</taxon>
    </lineage>
</organism>
<evidence type="ECO:0000259" key="7">
    <source>
        <dbReference type="Pfam" id="PF17213"/>
    </source>
</evidence>